<reference evidence="1" key="1">
    <citation type="journal article" date="2021" name="Nat. Commun.">
        <title>Genetic determinants of endophytism in the Arabidopsis root mycobiome.</title>
        <authorList>
            <person name="Mesny F."/>
            <person name="Miyauchi S."/>
            <person name="Thiergart T."/>
            <person name="Pickel B."/>
            <person name="Atanasova L."/>
            <person name="Karlsson M."/>
            <person name="Huettel B."/>
            <person name="Barry K.W."/>
            <person name="Haridas S."/>
            <person name="Chen C."/>
            <person name="Bauer D."/>
            <person name="Andreopoulos W."/>
            <person name="Pangilinan J."/>
            <person name="LaButti K."/>
            <person name="Riley R."/>
            <person name="Lipzen A."/>
            <person name="Clum A."/>
            <person name="Drula E."/>
            <person name="Henrissat B."/>
            <person name="Kohler A."/>
            <person name="Grigoriev I.V."/>
            <person name="Martin F.M."/>
            <person name="Hacquard S."/>
        </authorList>
    </citation>
    <scope>NUCLEOTIDE SEQUENCE</scope>
    <source>
        <strain evidence="1">MPI-CAGE-AT-0021</strain>
    </source>
</reference>
<evidence type="ECO:0000313" key="2">
    <source>
        <dbReference type="Proteomes" id="UP000717696"/>
    </source>
</evidence>
<name>A0A9P9D5Q9_9HYPO</name>
<dbReference type="Proteomes" id="UP000717696">
    <property type="component" value="Unassembled WGS sequence"/>
</dbReference>
<dbReference type="AlphaFoldDB" id="A0A9P9D5Q9"/>
<keyword evidence="2" id="KW-1185">Reference proteome</keyword>
<dbReference type="EMBL" id="JAGMUU010000047">
    <property type="protein sequence ID" value="KAH7113181.1"/>
    <property type="molecule type" value="Genomic_DNA"/>
</dbReference>
<accession>A0A9P9D5Q9</accession>
<gene>
    <name evidence="1" type="ORF">B0J13DRAFT_533946</name>
</gene>
<dbReference type="OrthoDB" id="1577640at2759"/>
<evidence type="ECO:0008006" key="3">
    <source>
        <dbReference type="Google" id="ProtNLM"/>
    </source>
</evidence>
<organism evidence="1 2">
    <name type="scientific">Dactylonectria estremocensis</name>
    <dbReference type="NCBI Taxonomy" id="1079267"/>
    <lineage>
        <taxon>Eukaryota</taxon>
        <taxon>Fungi</taxon>
        <taxon>Dikarya</taxon>
        <taxon>Ascomycota</taxon>
        <taxon>Pezizomycotina</taxon>
        <taxon>Sordariomycetes</taxon>
        <taxon>Hypocreomycetidae</taxon>
        <taxon>Hypocreales</taxon>
        <taxon>Nectriaceae</taxon>
        <taxon>Dactylonectria</taxon>
    </lineage>
</organism>
<protein>
    <recommendedName>
        <fullName evidence="3">Fungal N-terminal domain-containing protein</fullName>
    </recommendedName>
</protein>
<sequence>MCDPPSVAGSLVGVISLGITVTQSLVDLYTTARGQKSTVASTVAKRKRFLDLLESLQKPQEGRKFHLDEQVLPDIVKKAVQAYHECIRELEHENEKFRDNSSHTIAATALTAAVTYWWSQGHT</sequence>
<comment type="caution">
    <text evidence="1">The sequence shown here is derived from an EMBL/GenBank/DDBJ whole genome shotgun (WGS) entry which is preliminary data.</text>
</comment>
<proteinExistence type="predicted"/>
<evidence type="ECO:0000313" key="1">
    <source>
        <dbReference type="EMBL" id="KAH7113181.1"/>
    </source>
</evidence>